<dbReference type="Ensembl" id="ENSFHET00000026946.1">
    <property type="protein sequence ID" value="ENSFHEP00000033026.1"/>
    <property type="gene ID" value="ENSFHEG00000019884.1"/>
</dbReference>
<dbReference type="PROSITE" id="PS51082">
    <property type="entry name" value="WH2"/>
    <property type="match status" value="1"/>
</dbReference>
<name>A0A3Q2QY52_FUNHE</name>
<dbReference type="STRING" id="8078.ENSFHEP00000033026"/>
<dbReference type="AlphaFoldDB" id="A0A3Q2QY52"/>
<proteinExistence type="predicted"/>
<dbReference type="GeneTree" id="ENSGT00940000155557"/>
<evidence type="ECO:0000259" key="2">
    <source>
        <dbReference type="PROSITE" id="PS51082"/>
    </source>
</evidence>
<dbReference type="SMART" id="SM00246">
    <property type="entry name" value="WH2"/>
    <property type="match status" value="1"/>
</dbReference>
<evidence type="ECO:0000313" key="4">
    <source>
        <dbReference type="Proteomes" id="UP000265000"/>
    </source>
</evidence>
<dbReference type="InterPro" id="IPR003124">
    <property type="entry name" value="WH2_dom"/>
</dbReference>
<dbReference type="Proteomes" id="UP000265000">
    <property type="component" value="Unplaced"/>
</dbReference>
<evidence type="ECO:0000313" key="3">
    <source>
        <dbReference type="Ensembl" id="ENSFHEP00000033026.1"/>
    </source>
</evidence>
<accession>A0A3Q2QY52</accession>
<reference evidence="3" key="1">
    <citation type="submission" date="2025-08" db="UniProtKB">
        <authorList>
            <consortium name="Ensembl"/>
        </authorList>
    </citation>
    <scope>IDENTIFICATION</scope>
</reference>
<evidence type="ECO:0000256" key="1">
    <source>
        <dbReference type="SAM" id="MobiDB-lite"/>
    </source>
</evidence>
<organism evidence="3 4">
    <name type="scientific">Fundulus heteroclitus</name>
    <name type="common">Killifish</name>
    <name type="synonym">Mummichog</name>
    <dbReference type="NCBI Taxonomy" id="8078"/>
    <lineage>
        <taxon>Eukaryota</taxon>
        <taxon>Metazoa</taxon>
        <taxon>Chordata</taxon>
        <taxon>Craniata</taxon>
        <taxon>Vertebrata</taxon>
        <taxon>Euteleostomi</taxon>
        <taxon>Actinopterygii</taxon>
        <taxon>Neopterygii</taxon>
        <taxon>Teleostei</taxon>
        <taxon>Neoteleostei</taxon>
        <taxon>Acanthomorphata</taxon>
        <taxon>Ovalentaria</taxon>
        <taxon>Atherinomorphae</taxon>
        <taxon>Cyprinodontiformes</taxon>
        <taxon>Fundulidae</taxon>
        <taxon>Fundulus</taxon>
    </lineage>
</organism>
<protein>
    <recommendedName>
        <fullName evidence="2">WH2 domain-containing protein</fullName>
    </recommendedName>
</protein>
<feature type="compositionally biased region" description="Low complexity" evidence="1">
    <location>
        <begin position="82"/>
        <end position="97"/>
    </location>
</feature>
<reference evidence="3" key="2">
    <citation type="submission" date="2025-09" db="UniProtKB">
        <authorList>
            <consortium name="Ensembl"/>
        </authorList>
    </citation>
    <scope>IDENTIFICATION</scope>
</reference>
<keyword evidence="4" id="KW-1185">Reference proteome</keyword>
<dbReference type="Pfam" id="PF02205">
    <property type="entry name" value="WH2"/>
    <property type="match status" value="1"/>
</dbReference>
<dbReference type="GO" id="GO:0003779">
    <property type="term" value="F:actin binding"/>
    <property type="evidence" value="ECO:0007669"/>
    <property type="project" value="InterPro"/>
</dbReference>
<sequence length="224" mass="24203">RLWVRAPEAFRSLKLCLKFTKRPLCLLLPQANTSPPKLNREEVKGRGALLSDICKGTKLKKVAVVNDRSAPVLDKPKGGGAAARANGSAAGSPSSSAPPIGGLFPGGVPKLKPVGDDFESKYSFHPLDDFPPPDEYRHFTKIYPSKASRGRTRLLLLLLLLLLEQGCQIYGPRARSGSVAKCIIIIKNKKKCPVWQCGNKNCCLNAKKSSSDLIFTSGAVLLLP</sequence>
<feature type="region of interest" description="Disordered" evidence="1">
    <location>
        <begin position="74"/>
        <end position="97"/>
    </location>
</feature>
<dbReference type="CDD" id="cd22077">
    <property type="entry name" value="WH2_WAS_WASL-2_3"/>
    <property type="match status" value="1"/>
</dbReference>
<feature type="domain" description="WH2" evidence="2">
    <location>
        <begin position="45"/>
        <end position="62"/>
    </location>
</feature>